<dbReference type="EMBL" id="JACHEM010000008">
    <property type="protein sequence ID" value="MBB6437014.1"/>
    <property type="molecule type" value="Genomic_DNA"/>
</dbReference>
<evidence type="ECO:0000313" key="3">
    <source>
        <dbReference type="Proteomes" id="UP000540423"/>
    </source>
</evidence>
<keyword evidence="3" id="KW-1185">Reference proteome</keyword>
<sequence length="215" mass="22724">MVAVGCVVPVGALVRVGRRGLLVRTGALEFLRGLVTAGRREVRGAVHGTLPSCWTPAGRAREDGGGGGGRGTEPDQRTGGPDGHEGRPAVPPETAAKQPRGDGSEPPEAAPRCRPRQPVREWCTRRSPVRWRGGENRCTGQRALRYGPVSCMLPGTRTPQPAVRGYRLAGTGQGRSAAVPLGVWPWEDDSRTAPPPPGCRRASQPVVRTSTVVAL</sequence>
<dbReference type="AlphaFoldDB" id="A0A7X0HIK9"/>
<reference evidence="2 3" key="1">
    <citation type="submission" date="2020-08" db="EMBL/GenBank/DDBJ databases">
        <title>Genomic Encyclopedia of Type Strains, Phase IV (KMG-IV): sequencing the most valuable type-strain genomes for metagenomic binning, comparative biology and taxonomic classification.</title>
        <authorList>
            <person name="Goeker M."/>
        </authorList>
    </citation>
    <scope>NUCLEOTIDE SEQUENCE [LARGE SCALE GENOMIC DNA]</scope>
    <source>
        <strain evidence="2 3">DSM 40141</strain>
    </source>
</reference>
<name>A0A7X0HIK9_9ACTN</name>
<accession>A0A7X0HIK9</accession>
<feature type="region of interest" description="Disordered" evidence="1">
    <location>
        <begin position="186"/>
        <end position="215"/>
    </location>
</feature>
<feature type="compositionally biased region" description="Polar residues" evidence="1">
    <location>
        <begin position="206"/>
        <end position="215"/>
    </location>
</feature>
<organism evidence="2 3">
    <name type="scientific">Streptomyces candidus</name>
    <dbReference type="NCBI Taxonomy" id="67283"/>
    <lineage>
        <taxon>Bacteria</taxon>
        <taxon>Bacillati</taxon>
        <taxon>Actinomycetota</taxon>
        <taxon>Actinomycetes</taxon>
        <taxon>Kitasatosporales</taxon>
        <taxon>Streptomycetaceae</taxon>
        <taxon>Streptomyces</taxon>
    </lineage>
</organism>
<proteinExistence type="predicted"/>
<evidence type="ECO:0000256" key="1">
    <source>
        <dbReference type="SAM" id="MobiDB-lite"/>
    </source>
</evidence>
<feature type="region of interest" description="Disordered" evidence="1">
    <location>
        <begin position="48"/>
        <end position="117"/>
    </location>
</feature>
<evidence type="ECO:0000313" key="2">
    <source>
        <dbReference type="EMBL" id="MBB6437014.1"/>
    </source>
</evidence>
<dbReference type="Proteomes" id="UP000540423">
    <property type="component" value="Unassembled WGS sequence"/>
</dbReference>
<feature type="compositionally biased region" description="Basic and acidic residues" evidence="1">
    <location>
        <begin position="72"/>
        <end position="87"/>
    </location>
</feature>
<gene>
    <name evidence="2" type="ORF">HNQ79_003489</name>
</gene>
<protein>
    <submittedName>
        <fullName evidence="2">Uncharacterized protein</fullName>
    </submittedName>
</protein>
<comment type="caution">
    <text evidence="2">The sequence shown here is derived from an EMBL/GenBank/DDBJ whole genome shotgun (WGS) entry which is preliminary data.</text>
</comment>